<dbReference type="Gene3D" id="3.40.640.10">
    <property type="entry name" value="Type I PLP-dependent aspartate aminotransferase-like (Major domain)"/>
    <property type="match status" value="1"/>
</dbReference>
<evidence type="ECO:0000313" key="4">
    <source>
        <dbReference type="WBParaSite" id="maker-uti_cns_0005304-snap-gene-0.4-mRNA-1"/>
    </source>
</evidence>
<feature type="domain" description="Aminotransferase class V" evidence="2">
    <location>
        <begin position="148"/>
        <end position="283"/>
    </location>
</feature>
<dbReference type="WBParaSite" id="maker-uti_cns_0005304-snap-gene-0.4-mRNA-1">
    <property type="protein sequence ID" value="maker-uti_cns_0005304-snap-gene-0.4-mRNA-1"/>
    <property type="gene ID" value="maker-uti_cns_0005304-snap-gene-0.4"/>
</dbReference>
<dbReference type="PANTHER" id="PTHR43092:SF4">
    <property type="entry name" value="AMINOTRANSFERASE CLASS V DOMAIN-CONTAINING PROTEIN"/>
    <property type="match status" value="1"/>
</dbReference>
<dbReference type="Proteomes" id="UP000095280">
    <property type="component" value="Unplaced"/>
</dbReference>
<dbReference type="AlphaFoldDB" id="A0A1I8HBW7"/>
<protein>
    <submittedName>
        <fullName evidence="4">Aminotran_5 domain-containing protein</fullName>
    </submittedName>
</protein>
<evidence type="ECO:0000256" key="1">
    <source>
        <dbReference type="ARBA" id="ARBA00022898"/>
    </source>
</evidence>
<reference evidence="4" key="1">
    <citation type="submission" date="2016-11" db="UniProtKB">
        <authorList>
            <consortium name="WormBaseParasite"/>
        </authorList>
    </citation>
    <scope>IDENTIFICATION</scope>
</reference>
<dbReference type="SUPFAM" id="SSF53383">
    <property type="entry name" value="PLP-dependent transferases"/>
    <property type="match status" value="1"/>
</dbReference>
<proteinExistence type="predicted"/>
<accession>A0A1I8HBW7</accession>
<dbReference type="InterPro" id="IPR015421">
    <property type="entry name" value="PyrdxlP-dep_Trfase_major"/>
</dbReference>
<keyword evidence="3" id="KW-1185">Reference proteome</keyword>
<evidence type="ECO:0000313" key="3">
    <source>
        <dbReference type="Proteomes" id="UP000095280"/>
    </source>
</evidence>
<evidence type="ECO:0000259" key="2">
    <source>
        <dbReference type="Pfam" id="PF00266"/>
    </source>
</evidence>
<dbReference type="Pfam" id="PF00266">
    <property type="entry name" value="Aminotran_5"/>
    <property type="match status" value="1"/>
</dbReference>
<dbReference type="InterPro" id="IPR000192">
    <property type="entry name" value="Aminotrans_V_dom"/>
</dbReference>
<name>A0A1I8HBW7_9PLAT</name>
<sequence>MDETEAETSGQLQAAEFGRPMLEQHFPHVARRGVLMLNNGSFGLTEEFESFADEFVRLRQVDLNYSSLEAIARRLRVRPQQCALLENVTIGVSNILRRLLALEPPGSQVLINSWTYIAVRMAATEAGEAPEAKLQLPLKSGEDVLRAELTALCRSRGIKVIIDGAHAIGQVPNLDIEDIGADFYLGNLNKWHFLPKSVALMWIGEAHVSTMKPDIVSWLLHDEVLPHRYSYLGTRDTSSFYVIPEALKFIDEICGGLDRVYEYCRSLADEASSYLAGFWGTDLLPLPADMQAPFMRLIRLPQHLQRPAIKKFAEETRFESNMWKFLAYKLKMDLLILNIEDSLFIRIAASIVVDMNDIRLVGDTMMRLKETDFVLD</sequence>
<dbReference type="PANTHER" id="PTHR43092">
    <property type="entry name" value="L-CYSTEINE DESULFHYDRASE"/>
    <property type="match status" value="1"/>
</dbReference>
<dbReference type="InterPro" id="IPR015424">
    <property type="entry name" value="PyrdxlP-dep_Trfase"/>
</dbReference>
<keyword evidence="1" id="KW-0663">Pyridoxal phosphate</keyword>
<organism evidence="3 4">
    <name type="scientific">Macrostomum lignano</name>
    <dbReference type="NCBI Taxonomy" id="282301"/>
    <lineage>
        <taxon>Eukaryota</taxon>
        <taxon>Metazoa</taxon>
        <taxon>Spiralia</taxon>
        <taxon>Lophotrochozoa</taxon>
        <taxon>Platyhelminthes</taxon>
        <taxon>Rhabditophora</taxon>
        <taxon>Macrostomorpha</taxon>
        <taxon>Macrostomida</taxon>
        <taxon>Macrostomidae</taxon>
        <taxon>Macrostomum</taxon>
    </lineage>
</organism>